<dbReference type="Pfam" id="PF13637">
    <property type="entry name" value="Ank_4"/>
    <property type="match status" value="1"/>
</dbReference>
<evidence type="ECO:0000256" key="2">
    <source>
        <dbReference type="SAM" id="MobiDB-lite"/>
    </source>
</evidence>
<feature type="repeat" description="ANK" evidence="1">
    <location>
        <begin position="1963"/>
        <end position="1995"/>
    </location>
</feature>
<dbReference type="Proteomes" id="UP001652700">
    <property type="component" value="Unplaced"/>
</dbReference>
<dbReference type="InterPro" id="IPR036300">
    <property type="entry name" value="MIR_dom_sf"/>
</dbReference>
<proteinExistence type="predicted"/>
<dbReference type="EnsemblMetazoa" id="XM_028276128.2">
    <property type="protein sequence ID" value="XP_028131929.1"/>
    <property type="gene ID" value="LOC114327487"/>
</dbReference>
<feature type="repeat" description="ANK" evidence="1">
    <location>
        <begin position="890"/>
        <end position="922"/>
    </location>
</feature>
<feature type="repeat" description="ANK" evidence="1">
    <location>
        <begin position="857"/>
        <end position="889"/>
    </location>
</feature>
<evidence type="ECO:0000256" key="1">
    <source>
        <dbReference type="PROSITE-ProRule" id="PRU00023"/>
    </source>
</evidence>
<evidence type="ECO:0000313" key="3">
    <source>
        <dbReference type="EnsemblMetazoa" id="XP_028131929.1"/>
    </source>
</evidence>
<sequence>MVSFLVDKGANVEIRSKEGETPLHLAVEEAKQNIINLLLDRGADIEAKNNDGRTPLYLAAYNNDSGVIELLCNRIKTKSNDAFKMIKQVGFLKKEVFNQANIPSNAKRLVESCISSLRDSIKSAAKKVLKEGILHSRSASTIELIDKVYNFDERLFNEAIKEAVNDTYSSVGIGGILRFIRSHHYIGQFIPGYIAAFDKIPKNDGATFKLAYYIKETMEMGDYSKVSLEKRSDLERLKNKLPESVRNAVFSSEVCIKNVEYGRYLYSPNNDCMYHLNNCDRDRRYVFTWPSNGNGDQFKWKVELNGDNVYLKNVEYGRYLYSPNDDCTYHLNDCDSDRRYVFTWPSKLGNSGKWKVELDGGNVYLKNVEYGRYLYSPNNDCMYHLNNCDRDRRYVFTWPSNRNNDQFKWKIEDCGSTRKRRSIQELNGYNQTVVDYQSILTEENSQQIASRISAIVEDVERHTFLNQSKNKLDLDSYLNNRGRSNAADSMRRDVCSELNASGRRNIVLSGNDVCAITSGYETLDIENFPIQEVVINDDVNGKKSLRSTLDLHQLVQQVDRDLSIKPIPTVIKDKSDLLIKLSISATGLQQDIITVRLKDALINKWYKKLQIIFDSAAVEIDDNLDLKSSFFISDEKIIVVTPQDIEEGNKLIISKKAGQYTYLHDKYDLIVTNVFDADVEASELCIIRFKDFYKEPKMKTLTIKFTDKEILLTNEIDKINNSDSIDKLNNVSSIVNSQESSIHSEVPNSGDINAQGKLDRTLLHLASEAGEFDKVKLLLDRGANTEVQDEFGYTPIFLATQSEKWSIVKLLLDKGANIDAQDKEGHTLLHFAAQKDNLDMFQFLLDRGASIEVQDGRDWTPILYAAQSGKWGVVKLLISNGAKFNNEITYQGTPLHFAAQGGNLDIAQFLLDEGAVIESQDKDDKKPLDLAVEAGRLNVAKLLLDRGASVNAKDKNDRTPLDLATKGDMIKLLKRAQMDQGLSINAREGTFDKVEDLIAQGANLEAKDNNDNTPLHNACNNGHFNVAKYLIEKGASLKAKNKDGKIPLELAEQKGYTDIVEILKQTQLNLDRELLIAVEKEDLGKVKDNIRRGANVNAQSRLGWASVFWAIQKNNSNIVKLLVNNGADINAKDNESWMPLHWAVQLGSLDVVKYLVERGANINALTADGRAPLELAVQKNCVDIIEFLKKAQSGLNKELLAVVNGDDLNRVKALVSQGASLEAKDNSDNTPLHNACNNGHVKVVEYLVEEGASLKVKNKDGETPLHVAAQHDSILEVIEFILNRDLSGINDITNNGRTPLHLAIQGNKPSTVKLLLKKGASIAVKDKNGKTPLALAIQEDYTNIVQMIEQIQSDLDEELLTAVQDGNLNKVEGLVSQNANVNTTDIYSWTPLHWAAFKDRLEIARFLIEKGADINAADKGPYGKRPIHVAAENNNKDIIEFFLGKKAGINDTDKQGYTPLHYAAWRGRLEVTQLLVDRKANINAADTSTAGKKPIHVAAENNNENIIGFLLSKGVSIDDADKNGRTPLHYAAEFDQFEVAKFLIEKGADINAADTSTTGEKPIHVAAENNSKNIIEFLISKGVSVNDTDKDGRTPLYWASWNGHVDVVKYLIGKGADINAKDKDGRKPLDVAKDKEQGDIVTYLQQTQLSLDKQLFTAVQDGSLNKVKDLVSRGANLDAKDSSGWTTLYWASFTGRLDISGYLIDRGADINAKDNDGKTPLHCASTSSHLGMVKYLISKDANIDAKDNNGGTPLDDASSNSVRIALVQAHLDKELLLTVKSEDDLKTINSLIAQGISKDRHGAYYYAWNGNLDMVKLLVERDVNVNATDKYDCTLLHWAALKGHSGVAEFLVDKGANVNAKDILGRTPMHLAVTNNYMNITEFLLENGANVDEADKNGSTSLHYAARFGQLESARFLIDEKANMNAADNSGKKPVHVAAENNNKNIIDLLLDKRVSVNDADKDGWTLLHWAASKGNFDIVEYLIGKGADIRAKGKDGQTPLCVAIQYDRLDIINFLLNKGTNIEASDFHDDTVLKLSYCIKEFIELCNSNKKDDLSESAKKEMMQMCSVEQKSHFEELKNKLPESLKNIVFASKVCITNVYFNEYLYAAAGSSALSDSNRRRAVYTWVPSENNNPHGLCGDDEQGMWKIQPHGDYVCITNVNFNEYLYAAAGSSALSDSNRRRAVYTWVPSKNSNPPGSCNNDKQGMWKIQPYGDYVCITNVNFNEYLYAAAGSSALSDSNRRRAVYTWVPSEKNNPPGSCGNDKQGMWKVEDRGSIRNRRDTRELGNEAN</sequence>
<feature type="repeat" description="ANK" evidence="1">
    <location>
        <begin position="1227"/>
        <end position="1259"/>
    </location>
</feature>
<dbReference type="PROSITE" id="PS50088">
    <property type="entry name" value="ANK_REPEAT"/>
    <property type="match status" value="29"/>
</dbReference>
<feature type="repeat" description="ANK" evidence="1">
    <location>
        <begin position="923"/>
        <end position="955"/>
    </location>
</feature>
<keyword evidence="1" id="KW-0040">ANK repeat</keyword>
<dbReference type="GeneID" id="114327487"/>
<dbReference type="Gene3D" id="2.80.10.50">
    <property type="match status" value="1"/>
</dbReference>
<dbReference type="PROSITE" id="PS50297">
    <property type="entry name" value="ANK_REP_REGION"/>
    <property type="match status" value="29"/>
</dbReference>
<feature type="repeat" description="ANK" evidence="1">
    <location>
        <begin position="1260"/>
        <end position="1284"/>
    </location>
</feature>
<accession>A0A6P7F812</accession>
<keyword evidence="4" id="KW-1185">Reference proteome</keyword>
<dbReference type="OrthoDB" id="194358at2759"/>
<evidence type="ECO:0000313" key="4">
    <source>
        <dbReference type="Proteomes" id="UP001652700"/>
    </source>
</evidence>
<feature type="repeat" description="ANK" evidence="1">
    <location>
        <begin position="1996"/>
        <end position="2028"/>
    </location>
</feature>
<dbReference type="Gene3D" id="1.25.40.20">
    <property type="entry name" value="Ankyrin repeat-containing domain"/>
    <property type="match status" value="16"/>
</dbReference>
<dbReference type="InterPro" id="IPR052391">
    <property type="entry name" value="E3_Ligase-Neurotoxin"/>
</dbReference>
<feature type="compositionally biased region" description="Basic and acidic residues" evidence="2">
    <location>
        <begin position="2270"/>
        <end position="2291"/>
    </location>
</feature>
<feature type="repeat" description="ANK" evidence="1">
    <location>
        <begin position="1387"/>
        <end position="1419"/>
    </location>
</feature>
<dbReference type="SMART" id="SM00248">
    <property type="entry name" value="ANK"/>
    <property type="match status" value="35"/>
</dbReference>
<dbReference type="Pfam" id="PF00023">
    <property type="entry name" value="Ank"/>
    <property type="match status" value="1"/>
</dbReference>
<feature type="repeat" description="ANK" evidence="1">
    <location>
        <begin position="824"/>
        <end position="856"/>
    </location>
</feature>
<dbReference type="PANTHER" id="PTHR24133:SF40">
    <property type="entry name" value="ANKYRIN REPEAT DOMAIN 44"/>
    <property type="match status" value="1"/>
</dbReference>
<dbReference type="PRINTS" id="PR01415">
    <property type="entry name" value="ANKYRIN"/>
</dbReference>
<dbReference type="InterPro" id="IPR002110">
    <property type="entry name" value="Ankyrin_rpt"/>
</dbReference>
<feature type="repeat" description="ANK" evidence="1">
    <location>
        <begin position="1102"/>
        <end position="1134"/>
    </location>
</feature>
<feature type="repeat" description="ANK" evidence="1">
    <location>
        <begin position="18"/>
        <end position="50"/>
    </location>
</feature>
<dbReference type="PANTHER" id="PTHR24133">
    <property type="entry name" value="ANKYRIN DOMAIN-CONTAINING"/>
    <property type="match status" value="1"/>
</dbReference>
<feature type="repeat" description="ANK" evidence="1">
    <location>
        <begin position="1930"/>
        <end position="1962"/>
    </location>
</feature>
<feature type="repeat" description="ANK" evidence="1">
    <location>
        <begin position="1135"/>
        <end position="1167"/>
    </location>
</feature>
<dbReference type="RefSeq" id="XP_028131929.1">
    <property type="nucleotide sequence ID" value="XM_028276128.1"/>
</dbReference>
<protein>
    <submittedName>
        <fullName evidence="5">Uncharacterized protein LOC114327487</fullName>
    </submittedName>
</protein>
<feature type="repeat" description="ANK" evidence="1">
    <location>
        <begin position="1716"/>
        <end position="1748"/>
    </location>
</feature>
<dbReference type="InterPro" id="IPR036770">
    <property type="entry name" value="Ankyrin_rpt-contain_sf"/>
</dbReference>
<feature type="repeat" description="ANK" evidence="1">
    <location>
        <begin position="1591"/>
        <end position="1623"/>
    </location>
</feature>
<dbReference type="SUPFAM" id="SSF48403">
    <property type="entry name" value="Ankyrin repeat"/>
    <property type="match status" value="5"/>
</dbReference>
<name>A0A6P7F812_DIAVI</name>
<dbReference type="SUPFAM" id="SSF82109">
    <property type="entry name" value="MIR domain"/>
    <property type="match status" value="1"/>
</dbReference>
<feature type="repeat" description="ANK" evidence="1">
    <location>
        <begin position="758"/>
        <end position="790"/>
    </location>
</feature>
<gene>
    <name evidence="5" type="primary">LOC114327487</name>
</gene>
<feature type="repeat" description="ANK" evidence="1">
    <location>
        <begin position="1897"/>
        <end position="1929"/>
    </location>
</feature>
<dbReference type="KEGG" id="dvv:114327487"/>
<dbReference type="PROSITE" id="PS50231">
    <property type="entry name" value="RICIN_B_LECTIN"/>
    <property type="match status" value="1"/>
</dbReference>
<dbReference type="CDD" id="cd23667">
    <property type="entry name" value="beta-trefoil_Ricin_CqDVP-like"/>
    <property type="match status" value="2"/>
</dbReference>
<feature type="repeat" description="ANK" evidence="1">
    <location>
        <begin position="1295"/>
        <end position="1327"/>
    </location>
</feature>
<reference evidence="5" key="1">
    <citation type="submission" date="2025-04" db="UniProtKB">
        <authorList>
            <consortium name="RefSeq"/>
        </authorList>
    </citation>
    <scope>IDENTIFICATION</scope>
    <source>
        <tissue evidence="5">Whole insect</tissue>
    </source>
</reference>
<feature type="repeat" description="ANK" evidence="1">
    <location>
        <begin position="1683"/>
        <end position="1715"/>
    </location>
</feature>
<feature type="repeat" description="ANK" evidence="1">
    <location>
        <begin position="1422"/>
        <end position="1454"/>
    </location>
</feature>
<feature type="region of interest" description="Disordered" evidence="2">
    <location>
        <begin position="2249"/>
        <end position="2291"/>
    </location>
</feature>
<feature type="repeat" description="ANK" evidence="1">
    <location>
        <begin position="1490"/>
        <end position="1522"/>
    </location>
</feature>
<dbReference type="Pfam" id="PF12796">
    <property type="entry name" value="Ank_2"/>
    <property type="match status" value="13"/>
</dbReference>
<feature type="repeat" description="ANK" evidence="1">
    <location>
        <begin position="1831"/>
        <end position="1863"/>
    </location>
</feature>
<reference evidence="3" key="2">
    <citation type="submission" date="2025-05" db="UniProtKB">
        <authorList>
            <consortium name="EnsemblMetazoa"/>
        </authorList>
    </citation>
    <scope>IDENTIFICATION</scope>
</reference>
<feature type="repeat" description="ANK" evidence="1">
    <location>
        <begin position="1558"/>
        <end position="1590"/>
    </location>
</feature>
<dbReference type="InParanoid" id="A0A6P7F812"/>
<feature type="repeat" description="ANK" evidence="1">
    <location>
        <begin position="1523"/>
        <end position="1555"/>
    </location>
</feature>
<organism evidence="5">
    <name type="scientific">Diabrotica virgifera virgifera</name>
    <name type="common">western corn rootworm</name>
    <dbReference type="NCBI Taxonomy" id="50390"/>
    <lineage>
        <taxon>Eukaryota</taxon>
        <taxon>Metazoa</taxon>
        <taxon>Ecdysozoa</taxon>
        <taxon>Arthropoda</taxon>
        <taxon>Hexapoda</taxon>
        <taxon>Insecta</taxon>
        <taxon>Pterygota</taxon>
        <taxon>Neoptera</taxon>
        <taxon>Endopterygota</taxon>
        <taxon>Coleoptera</taxon>
        <taxon>Polyphaga</taxon>
        <taxon>Cucujiformia</taxon>
        <taxon>Chrysomeloidea</taxon>
        <taxon>Chrysomelidae</taxon>
        <taxon>Galerucinae</taxon>
        <taxon>Diabroticina</taxon>
        <taxon>Diabroticites</taxon>
        <taxon>Diabrotica</taxon>
    </lineage>
</organism>
<feature type="repeat" description="ANK" evidence="1">
    <location>
        <begin position="1864"/>
        <end position="1896"/>
    </location>
</feature>
<feature type="repeat" description="ANK" evidence="1">
    <location>
        <begin position="791"/>
        <end position="823"/>
    </location>
</feature>
<feature type="repeat" description="ANK" evidence="1">
    <location>
        <begin position="51"/>
        <end position="71"/>
    </location>
</feature>
<evidence type="ECO:0000313" key="5">
    <source>
        <dbReference type="RefSeq" id="XP_028131929.1"/>
    </source>
</evidence>
<feature type="repeat" description="ANK" evidence="1">
    <location>
        <begin position="1455"/>
        <end position="1487"/>
    </location>
</feature>
<feature type="repeat" description="ANK" evidence="1">
    <location>
        <begin position="1010"/>
        <end position="1042"/>
    </location>
</feature>